<evidence type="ECO:0000259" key="1">
    <source>
        <dbReference type="Pfam" id="PF00078"/>
    </source>
</evidence>
<proteinExistence type="predicted"/>
<dbReference type="PANTHER" id="PTHR37984">
    <property type="entry name" value="PROTEIN CBG26694"/>
    <property type="match status" value="1"/>
</dbReference>
<dbReference type="PANTHER" id="PTHR37984:SF13">
    <property type="entry name" value="RIBONUCLEASE H"/>
    <property type="match status" value="1"/>
</dbReference>
<evidence type="ECO:0000313" key="2">
    <source>
        <dbReference type="EMBL" id="KII71825.1"/>
    </source>
</evidence>
<dbReference type="InterPro" id="IPR050951">
    <property type="entry name" value="Retrovirus_Pol_polyprotein"/>
</dbReference>
<dbReference type="OMA" id="TEWISPM"/>
<dbReference type="SUPFAM" id="SSF56672">
    <property type="entry name" value="DNA/RNA polymerases"/>
    <property type="match status" value="1"/>
</dbReference>
<feature type="domain" description="Reverse transcriptase" evidence="1">
    <location>
        <begin position="83"/>
        <end position="181"/>
    </location>
</feature>
<dbReference type="EMBL" id="JWZT01001610">
    <property type="protein sequence ID" value="KII71825.1"/>
    <property type="molecule type" value="Genomic_DNA"/>
</dbReference>
<comment type="caution">
    <text evidence="2">The sequence shown here is derived from an EMBL/GenBank/DDBJ whole genome shotgun (WGS) entry which is preliminary data.</text>
</comment>
<dbReference type="Pfam" id="PF00078">
    <property type="entry name" value="RVT_1"/>
    <property type="match status" value="1"/>
</dbReference>
<gene>
    <name evidence="2" type="ORF">RF11_01369</name>
</gene>
<evidence type="ECO:0000313" key="3">
    <source>
        <dbReference type="Proteomes" id="UP000031668"/>
    </source>
</evidence>
<dbReference type="Proteomes" id="UP000031668">
    <property type="component" value="Unassembled WGS sequence"/>
</dbReference>
<dbReference type="InterPro" id="IPR043128">
    <property type="entry name" value="Rev_trsase/Diguanyl_cyclase"/>
</dbReference>
<dbReference type="Gene3D" id="3.10.10.10">
    <property type="entry name" value="HIV Type 1 Reverse Transcriptase, subunit A, domain 1"/>
    <property type="match status" value="1"/>
</dbReference>
<keyword evidence="3" id="KW-1185">Reference proteome</keyword>
<dbReference type="AlphaFoldDB" id="A0A0C2N686"/>
<reference evidence="2 3" key="1">
    <citation type="journal article" date="2014" name="Genome Biol. Evol.">
        <title>The genome of the myxosporean Thelohanellus kitauei shows adaptations to nutrient acquisition within its fish host.</title>
        <authorList>
            <person name="Yang Y."/>
            <person name="Xiong J."/>
            <person name="Zhou Z."/>
            <person name="Huo F."/>
            <person name="Miao W."/>
            <person name="Ran C."/>
            <person name="Liu Y."/>
            <person name="Zhang J."/>
            <person name="Feng J."/>
            <person name="Wang M."/>
            <person name="Wang M."/>
            <person name="Wang L."/>
            <person name="Yao B."/>
        </authorList>
    </citation>
    <scope>NUCLEOTIDE SEQUENCE [LARGE SCALE GENOMIC DNA]</scope>
    <source>
        <strain evidence="2">Wuqing</strain>
    </source>
</reference>
<dbReference type="CDD" id="cd01647">
    <property type="entry name" value="RT_LTR"/>
    <property type="match status" value="1"/>
</dbReference>
<accession>A0A0C2N686</accession>
<dbReference type="InterPro" id="IPR000477">
    <property type="entry name" value="RT_dom"/>
</dbReference>
<sequence>MRLNDVVLDIEFEQDARPILEKPRTFSFSLMERIDVALDEVVQNGIWEEVHFNKWGTPIVPLVKSEKASFRICGDYSVKVNPVLKNHRQPIPKVDELISYLNGSYYFSRIDSANAYNQICLTPQSSSRLALSTNRGVFLQNRLPFRIKSAPEYFQELMSKLTADLKGVAVYFDDILVSGKNYFNDNLSNRKLVKRLEEN</sequence>
<protein>
    <submittedName>
        <fullName evidence="2">Retrovirus-related Pol polyprotein from transposon 17.6</fullName>
    </submittedName>
</protein>
<dbReference type="InterPro" id="IPR043502">
    <property type="entry name" value="DNA/RNA_pol_sf"/>
</dbReference>
<organism evidence="2 3">
    <name type="scientific">Thelohanellus kitauei</name>
    <name type="common">Myxosporean</name>
    <dbReference type="NCBI Taxonomy" id="669202"/>
    <lineage>
        <taxon>Eukaryota</taxon>
        <taxon>Metazoa</taxon>
        <taxon>Cnidaria</taxon>
        <taxon>Myxozoa</taxon>
        <taxon>Myxosporea</taxon>
        <taxon>Bivalvulida</taxon>
        <taxon>Platysporina</taxon>
        <taxon>Myxobolidae</taxon>
        <taxon>Thelohanellus</taxon>
    </lineage>
</organism>
<dbReference type="Gene3D" id="3.30.70.270">
    <property type="match status" value="1"/>
</dbReference>
<name>A0A0C2N686_THEKT</name>
<dbReference type="OrthoDB" id="6130485at2759"/>